<accession>A0A918FAF4</accession>
<dbReference type="EMBL" id="BMQL01000019">
    <property type="protein sequence ID" value="GGR16316.1"/>
    <property type="molecule type" value="Genomic_DNA"/>
</dbReference>
<gene>
    <name evidence="1" type="ORF">GCM10008957_31200</name>
</gene>
<dbReference type="Gene3D" id="3.10.450.50">
    <property type="match status" value="1"/>
</dbReference>
<dbReference type="PANTHER" id="PTHR38436:SF1">
    <property type="entry name" value="ESTER CYCLASE"/>
    <property type="match status" value="1"/>
</dbReference>
<keyword evidence="2" id="KW-1185">Reference proteome</keyword>
<sequence>MDHEHMRTIIRRENEAMWHESNPDALQESSHDHRVTHTETYGDIVGHDAHGHLAKQYLAAFSDHHMRIDHLVIEGDHAAYRITHQVKHTGTFLGIEPTGKDLKLVMSYFVRFEGDKIAESWTMTDNLLFLKQLGVEVPLSSKT</sequence>
<evidence type="ECO:0000313" key="1">
    <source>
        <dbReference type="EMBL" id="GGR16316.1"/>
    </source>
</evidence>
<comment type="caution">
    <text evidence="1">The sequence shown here is derived from an EMBL/GenBank/DDBJ whole genome shotgun (WGS) entry which is preliminary data.</text>
</comment>
<dbReference type="PANTHER" id="PTHR38436">
    <property type="entry name" value="POLYKETIDE CYCLASE SNOAL-LIKE DOMAIN"/>
    <property type="match status" value="1"/>
</dbReference>
<dbReference type="Pfam" id="PF07366">
    <property type="entry name" value="SnoaL"/>
    <property type="match status" value="1"/>
</dbReference>
<name>A0A918FAF4_9DEIO</name>
<evidence type="ECO:0008006" key="3">
    <source>
        <dbReference type="Google" id="ProtNLM"/>
    </source>
</evidence>
<dbReference type="RefSeq" id="WP_189091444.1">
    <property type="nucleotide sequence ID" value="NZ_BMQL01000019.1"/>
</dbReference>
<reference evidence="1" key="2">
    <citation type="submission" date="2020-09" db="EMBL/GenBank/DDBJ databases">
        <authorList>
            <person name="Sun Q."/>
            <person name="Ohkuma M."/>
        </authorList>
    </citation>
    <scope>NUCLEOTIDE SEQUENCE</scope>
    <source>
        <strain evidence="1">JCM 31311</strain>
    </source>
</reference>
<reference evidence="1" key="1">
    <citation type="journal article" date="2014" name="Int. J. Syst. Evol. Microbiol.">
        <title>Complete genome sequence of Corynebacterium casei LMG S-19264T (=DSM 44701T), isolated from a smear-ripened cheese.</title>
        <authorList>
            <consortium name="US DOE Joint Genome Institute (JGI-PGF)"/>
            <person name="Walter F."/>
            <person name="Albersmeier A."/>
            <person name="Kalinowski J."/>
            <person name="Ruckert C."/>
        </authorList>
    </citation>
    <scope>NUCLEOTIDE SEQUENCE</scope>
    <source>
        <strain evidence="1">JCM 31311</strain>
    </source>
</reference>
<dbReference type="SUPFAM" id="SSF54427">
    <property type="entry name" value="NTF2-like"/>
    <property type="match status" value="1"/>
</dbReference>
<organism evidence="1 2">
    <name type="scientific">Deinococcus ruber</name>
    <dbReference type="NCBI Taxonomy" id="1848197"/>
    <lineage>
        <taxon>Bacteria</taxon>
        <taxon>Thermotogati</taxon>
        <taxon>Deinococcota</taxon>
        <taxon>Deinococci</taxon>
        <taxon>Deinococcales</taxon>
        <taxon>Deinococcaceae</taxon>
        <taxon>Deinococcus</taxon>
    </lineage>
</organism>
<protein>
    <recommendedName>
        <fullName evidence="3">Ester cyclase</fullName>
    </recommendedName>
</protein>
<dbReference type="AlphaFoldDB" id="A0A918FAF4"/>
<evidence type="ECO:0000313" key="2">
    <source>
        <dbReference type="Proteomes" id="UP000603865"/>
    </source>
</evidence>
<dbReference type="GO" id="GO:0030638">
    <property type="term" value="P:polyketide metabolic process"/>
    <property type="evidence" value="ECO:0007669"/>
    <property type="project" value="InterPro"/>
</dbReference>
<dbReference type="InterPro" id="IPR009959">
    <property type="entry name" value="Cyclase_SnoaL-like"/>
</dbReference>
<dbReference type="InterPro" id="IPR032710">
    <property type="entry name" value="NTF2-like_dom_sf"/>
</dbReference>
<proteinExistence type="predicted"/>
<dbReference type="Proteomes" id="UP000603865">
    <property type="component" value="Unassembled WGS sequence"/>
</dbReference>